<dbReference type="HOGENOM" id="CLU_089194_0_0_2"/>
<keyword evidence="2" id="KW-0378">Hydrolase</keyword>
<sequence length="182" mass="20370">MWPWGHAAVGYLLYAAYTRVRYDRPPDGPAIILLLFGTQLPDLIDKPLAWTLPILPTGRSLGHSLLFLVPLVLVVAAVTRDWDGKWDIPLAIGAFSHIAGDIFPALIRGEFASITFLVWPLLPLPPYPEQDRSIIGHFLSLDLTSMVAFEFILGFVVVILWWRQGRPGLQTMRDGVVSAWSR</sequence>
<dbReference type="Pfam" id="PF04307">
    <property type="entry name" value="YdjM"/>
    <property type="match status" value="1"/>
</dbReference>
<dbReference type="RefSeq" id="WP_008418231.1">
    <property type="nucleotide sequence ID" value="NC_014297.1"/>
</dbReference>
<dbReference type="Proteomes" id="UP000011645">
    <property type="component" value="Unassembled WGS sequence"/>
</dbReference>
<reference evidence="2 4" key="1">
    <citation type="journal article" date="2010" name="J. Bacteriol.">
        <title>Complete genome sequence of Halalkalicoccus jeotgali B3(T), an extremely halophilic archaeon.</title>
        <authorList>
            <person name="Roh S.W."/>
            <person name="Nam Y.D."/>
            <person name="Nam S.H."/>
            <person name="Choi S.H."/>
            <person name="Park H.S."/>
            <person name="Bae J.W."/>
        </authorList>
    </citation>
    <scope>NUCLEOTIDE SEQUENCE [LARGE SCALE GENOMIC DNA]</scope>
    <source>
        <strain evidence="2">B3</strain>
        <strain evidence="4">DSM 18796 / CECT 7217 / JCM 14584 / KCTC 4019 / B3</strain>
    </source>
</reference>
<keyword evidence="5" id="KW-1185">Reference proteome</keyword>
<reference evidence="3 5" key="2">
    <citation type="journal article" date="2014" name="PLoS Genet.">
        <title>Phylogenetically driven sequencing of extremely halophilic archaea reveals strategies for static and dynamic osmo-response.</title>
        <authorList>
            <person name="Becker E.A."/>
            <person name="Seitzer P.M."/>
            <person name="Tritt A."/>
            <person name="Larsen D."/>
            <person name="Krusor M."/>
            <person name="Yao A.I."/>
            <person name="Wu D."/>
            <person name="Madern D."/>
            <person name="Eisen J.A."/>
            <person name="Darling A.E."/>
            <person name="Facciotti M.T."/>
        </authorList>
    </citation>
    <scope>NUCLEOTIDE SEQUENCE [LARGE SCALE GENOMIC DNA]</scope>
    <source>
        <strain evidence="3">B3</strain>
        <strain evidence="5">DSM 18796 / CECT 7217 / JCM 14584 / KCTC 4019 / B3</strain>
    </source>
</reference>
<dbReference type="GeneID" id="9418346"/>
<feature type="transmembrane region" description="Helical" evidence="1">
    <location>
        <begin position="134"/>
        <end position="162"/>
    </location>
</feature>
<dbReference type="AlphaFoldDB" id="D8J6R2"/>
<dbReference type="Proteomes" id="UP000000390">
    <property type="component" value="Chromosome"/>
</dbReference>
<feature type="transmembrane region" description="Helical" evidence="1">
    <location>
        <begin position="98"/>
        <end position="122"/>
    </location>
</feature>
<feature type="transmembrane region" description="Helical" evidence="1">
    <location>
        <begin position="60"/>
        <end position="78"/>
    </location>
</feature>
<dbReference type="eggNOG" id="arCOG03392">
    <property type="taxonomic scope" value="Archaea"/>
</dbReference>
<dbReference type="OrthoDB" id="206308at2157"/>
<name>D8J6R2_HALJB</name>
<evidence type="ECO:0000313" key="3">
    <source>
        <dbReference type="EMBL" id="ELY34018.1"/>
    </source>
</evidence>
<evidence type="ECO:0000313" key="2">
    <source>
        <dbReference type="EMBL" id="ADJ13939.1"/>
    </source>
</evidence>
<dbReference type="PATRIC" id="fig|795797.19.peg.3144"/>
<dbReference type="KEGG" id="hje:HacjB3_02730"/>
<proteinExistence type="predicted"/>
<keyword evidence="1" id="KW-1133">Transmembrane helix</keyword>
<dbReference type="EMBL" id="AOHV01000042">
    <property type="protein sequence ID" value="ELY34018.1"/>
    <property type="molecule type" value="Genomic_DNA"/>
</dbReference>
<protein>
    <submittedName>
        <fullName evidence="2">Membrane-bound metal-dependent hydrolase</fullName>
    </submittedName>
</protein>
<dbReference type="EMBL" id="CP002062">
    <property type="protein sequence ID" value="ADJ13939.1"/>
    <property type="molecule type" value="Genomic_DNA"/>
</dbReference>
<organism evidence="2 4">
    <name type="scientific">Halalkalicoccus jeotgali (strain DSM 18796 / CECT 7217 / JCM 14584 / KCTC 4019 / B3)</name>
    <dbReference type="NCBI Taxonomy" id="795797"/>
    <lineage>
        <taxon>Archaea</taxon>
        <taxon>Methanobacteriati</taxon>
        <taxon>Methanobacteriota</taxon>
        <taxon>Stenosarchaea group</taxon>
        <taxon>Halobacteria</taxon>
        <taxon>Halobacteriales</taxon>
        <taxon>Halococcaceae</taxon>
        <taxon>Halalkalicoccus</taxon>
    </lineage>
</organism>
<gene>
    <name evidence="2" type="ordered locus">HacjB3_02730</name>
    <name evidence="3" type="ORF">C497_16592</name>
</gene>
<keyword evidence="1" id="KW-0472">Membrane</keyword>
<keyword evidence="1" id="KW-0812">Transmembrane</keyword>
<evidence type="ECO:0000313" key="4">
    <source>
        <dbReference type="Proteomes" id="UP000000390"/>
    </source>
</evidence>
<evidence type="ECO:0000313" key="5">
    <source>
        <dbReference type="Proteomes" id="UP000011645"/>
    </source>
</evidence>
<dbReference type="GO" id="GO:0016787">
    <property type="term" value="F:hydrolase activity"/>
    <property type="evidence" value="ECO:0007669"/>
    <property type="project" value="UniProtKB-KW"/>
</dbReference>
<accession>D8J6R2</accession>
<dbReference type="InterPro" id="IPR007404">
    <property type="entry name" value="YdjM-like"/>
</dbReference>
<evidence type="ECO:0000256" key="1">
    <source>
        <dbReference type="SAM" id="Phobius"/>
    </source>
</evidence>